<sequence length="102" mass="10560">PALSLPTGDPGSAGAGSQQITAPGVAEPHHAARTAGPGAATHPPAETCHQTPLPCWHELDRAYSPVLSPVSCRDIPAPALHKPQRQGLQSLSHRDLPLPAQH</sequence>
<protein>
    <submittedName>
        <fullName evidence="2">Uncharacterized protein</fullName>
    </submittedName>
</protein>
<feature type="non-terminal residue" evidence="2">
    <location>
        <position position="102"/>
    </location>
</feature>
<dbReference type="Proteomes" id="UP000053258">
    <property type="component" value="Unassembled WGS sequence"/>
</dbReference>
<name>A0A093SQN9_9PASS</name>
<dbReference type="AlphaFoldDB" id="A0A093SQN9"/>
<gene>
    <name evidence="2" type="ORF">N305_00793</name>
</gene>
<feature type="region of interest" description="Disordered" evidence="1">
    <location>
        <begin position="74"/>
        <end position="102"/>
    </location>
</feature>
<feature type="compositionally biased region" description="Low complexity" evidence="1">
    <location>
        <begin position="33"/>
        <end position="45"/>
    </location>
</feature>
<evidence type="ECO:0000256" key="1">
    <source>
        <dbReference type="SAM" id="MobiDB-lite"/>
    </source>
</evidence>
<dbReference type="EMBL" id="KL672239">
    <property type="protein sequence ID" value="KFW84944.1"/>
    <property type="molecule type" value="Genomic_DNA"/>
</dbReference>
<keyword evidence="3" id="KW-1185">Reference proteome</keyword>
<feature type="region of interest" description="Disordered" evidence="1">
    <location>
        <begin position="1"/>
        <end position="46"/>
    </location>
</feature>
<feature type="non-terminal residue" evidence="2">
    <location>
        <position position="1"/>
    </location>
</feature>
<accession>A0A093SQN9</accession>
<organism evidence="2 3">
    <name type="scientific">Manacus vitellinus</name>
    <name type="common">golden-collared manakin</name>
    <dbReference type="NCBI Taxonomy" id="328815"/>
    <lineage>
        <taxon>Eukaryota</taxon>
        <taxon>Metazoa</taxon>
        <taxon>Chordata</taxon>
        <taxon>Craniata</taxon>
        <taxon>Vertebrata</taxon>
        <taxon>Euteleostomi</taxon>
        <taxon>Archelosauria</taxon>
        <taxon>Archosauria</taxon>
        <taxon>Dinosauria</taxon>
        <taxon>Saurischia</taxon>
        <taxon>Theropoda</taxon>
        <taxon>Coelurosauria</taxon>
        <taxon>Aves</taxon>
        <taxon>Neognathae</taxon>
        <taxon>Neoaves</taxon>
        <taxon>Telluraves</taxon>
        <taxon>Australaves</taxon>
        <taxon>Passeriformes</taxon>
        <taxon>Pipridae</taxon>
        <taxon>Manacus</taxon>
    </lineage>
</organism>
<reference evidence="2 3" key="1">
    <citation type="submission" date="2014-06" db="EMBL/GenBank/DDBJ databases">
        <title>Genome evolution of avian class.</title>
        <authorList>
            <person name="Zhang G."/>
            <person name="Li C."/>
        </authorList>
    </citation>
    <scope>NUCLEOTIDE SEQUENCE [LARGE SCALE GENOMIC DNA]</scope>
    <source>
        <strain evidence="2">BGI_N305</strain>
    </source>
</reference>
<evidence type="ECO:0000313" key="2">
    <source>
        <dbReference type="EMBL" id="KFW84944.1"/>
    </source>
</evidence>
<proteinExistence type="predicted"/>
<evidence type="ECO:0000313" key="3">
    <source>
        <dbReference type="Proteomes" id="UP000053258"/>
    </source>
</evidence>